<evidence type="ECO:0000256" key="1">
    <source>
        <dbReference type="SAM" id="MobiDB-lite"/>
    </source>
</evidence>
<feature type="region of interest" description="Disordered" evidence="1">
    <location>
        <begin position="135"/>
        <end position="156"/>
    </location>
</feature>
<keyword evidence="3" id="KW-1185">Reference proteome</keyword>
<reference evidence="2" key="1">
    <citation type="submission" date="2020-05" db="EMBL/GenBank/DDBJ databases">
        <title>Phylogenomic resolution of chytrid fungi.</title>
        <authorList>
            <person name="Stajich J.E."/>
            <person name="Amses K."/>
            <person name="Simmons R."/>
            <person name="Seto K."/>
            <person name="Myers J."/>
            <person name="Bonds A."/>
            <person name="Quandt C.A."/>
            <person name="Barry K."/>
            <person name="Liu P."/>
            <person name="Grigoriev I."/>
            <person name="Longcore J.E."/>
            <person name="James T.Y."/>
        </authorList>
    </citation>
    <scope>NUCLEOTIDE SEQUENCE</scope>
    <source>
        <strain evidence="2">JEL0513</strain>
    </source>
</reference>
<proteinExistence type="predicted"/>
<dbReference type="AlphaFoldDB" id="A0AAD5TB76"/>
<accession>A0AAD5TB76</accession>
<comment type="caution">
    <text evidence="2">The sequence shown here is derived from an EMBL/GenBank/DDBJ whole genome shotgun (WGS) entry which is preliminary data.</text>
</comment>
<protein>
    <submittedName>
        <fullName evidence="2">Uncharacterized protein</fullName>
    </submittedName>
</protein>
<name>A0AAD5TB76_9FUNG</name>
<dbReference type="EMBL" id="JADGJH010000292">
    <property type="protein sequence ID" value="KAJ3131519.1"/>
    <property type="molecule type" value="Genomic_DNA"/>
</dbReference>
<dbReference type="Proteomes" id="UP001211907">
    <property type="component" value="Unassembled WGS sequence"/>
</dbReference>
<gene>
    <name evidence="2" type="ORF">HK100_006291</name>
</gene>
<sequence length="268" mass="30921">MFCNLTPRNNYEVNQYHLQQQQQQQQEKMQQLTIAATIARRLYQQRQQHLRKEYVQEFYNQHLRFLPPLLYNNNSKSPWRVVPINKQKPQQQDCEDNWEDEEEPIAMVDILSGGAVRKIMKLRKSSTFLITDSTTVDTEMSNESESKSGEEDGQESTIDIVQEAPKNKSIDTSSVSVNLVIKNNANFDIEDTNETITQDADNANRQQDLQKSLVTLHAISPSLHAEFSTSEDKSEWQARLSNISESLEIENLPQARNVTTGYSKLKRS</sequence>
<evidence type="ECO:0000313" key="3">
    <source>
        <dbReference type="Proteomes" id="UP001211907"/>
    </source>
</evidence>
<organism evidence="2 3">
    <name type="scientific">Physocladia obscura</name>
    <dbReference type="NCBI Taxonomy" id="109957"/>
    <lineage>
        <taxon>Eukaryota</taxon>
        <taxon>Fungi</taxon>
        <taxon>Fungi incertae sedis</taxon>
        <taxon>Chytridiomycota</taxon>
        <taxon>Chytridiomycota incertae sedis</taxon>
        <taxon>Chytridiomycetes</taxon>
        <taxon>Chytridiales</taxon>
        <taxon>Chytriomycetaceae</taxon>
        <taxon>Physocladia</taxon>
    </lineage>
</organism>
<evidence type="ECO:0000313" key="2">
    <source>
        <dbReference type="EMBL" id="KAJ3131519.1"/>
    </source>
</evidence>